<keyword evidence="6" id="KW-1185">Reference proteome</keyword>
<evidence type="ECO:0000313" key="5">
    <source>
        <dbReference type="EMBL" id="CEF69721.1"/>
    </source>
</evidence>
<gene>
    <name evidence="5 7 8" type="ORF">SRAE_2000436800</name>
</gene>
<dbReference type="InterPro" id="IPR001534">
    <property type="entry name" value="Transthyretin-like"/>
</dbReference>
<dbReference type="InterPro" id="IPR038479">
    <property type="entry name" value="Transthyretin-like_sf"/>
</dbReference>
<evidence type="ECO:0000313" key="8">
    <source>
        <dbReference type="WormBase" id="SRAE_2000436800"/>
    </source>
</evidence>
<accession>A0A090LQA2</accession>
<dbReference type="PANTHER" id="PTHR21700">
    <property type="entry name" value="TRANSTHYRETIN-LIKE FAMILY PROTEIN-RELATED"/>
    <property type="match status" value="1"/>
</dbReference>
<protein>
    <submittedName>
        <fullName evidence="5 7">Transthyretin-like family-containing protein</fullName>
    </submittedName>
</protein>
<sequence>MLYCNGNPDNNVKLYLYNKNLLRKATLLSQTLTDTNGNFELMGNKPLHRQMRPFILLQHYCNERDFRCKIMAMLSIPTQNVYRGTTIVKPLEMGYVELVSIRNQKKICVPRNLSFRKRTKRE</sequence>
<dbReference type="Pfam" id="PF01060">
    <property type="entry name" value="TTR-52"/>
    <property type="match status" value="1"/>
</dbReference>
<dbReference type="GeneID" id="36382092"/>
<dbReference type="RefSeq" id="XP_024508920.1">
    <property type="nucleotide sequence ID" value="XM_024643230.1"/>
</dbReference>
<dbReference type="GO" id="GO:0005576">
    <property type="term" value="C:extracellular region"/>
    <property type="evidence" value="ECO:0007669"/>
    <property type="project" value="UniProtKB-SubCell"/>
</dbReference>
<dbReference type="AlphaFoldDB" id="A0A090LQA2"/>
<evidence type="ECO:0000256" key="2">
    <source>
        <dbReference type="ARBA" id="ARBA00010112"/>
    </source>
</evidence>
<dbReference type="Gene3D" id="2.60.40.3330">
    <property type="match status" value="1"/>
</dbReference>
<evidence type="ECO:0000313" key="7">
    <source>
        <dbReference type="WBParaSite" id="SRAE_2000436800.1"/>
    </source>
</evidence>
<dbReference type="STRING" id="34506.A0A090LQA2"/>
<dbReference type="EMBL" id="LN609529">
    <property type="protein sequence ID" value="CEF69721.1"/>
    <property type="molecule type" value="Genomic_DNA"/>
</dbReference>
<reference evidence="7" key="2">
    <citation type="submission" date="2020-12" db="UniProtKB">
        <authorList>
            <consortium name="WormBaseParasite"/>
        </authorList>
    </citation>
    <scope>IDENTIFICATION</scope>
</reference>
<dbReference type="WBParaSite" id="SRAE_2000436800.1">
    <property type="protein sequence ID" value="SRAE_2000436800.1"/>
    <property type="gene ID" value="WBGene00264599"/>
</dbReference>
<dbReference type="PANTHER" id="PTHR21700:SF24">
    <property type="entry name" value="TRANSTHYRETIN-LIKE FAMILY PROTEIN"/>
    <property type="match status" value="1"/>
</dbReference>
<dbReference type="GO" id="GO:0009986">
    <property type="term" value="C:cell surface"/>
    <property type="evidence" value="ECO:0007669"/>
    <property type="project" value="InterPro"/>
</dbReference>
<proteinExistence type="inferred from homology"/>
<comment type="subcellular location">
    <subcellularLocation>
        <location evidence="1">Secreted</location>
    </subcellularLocation>
</comment>
<dbReference type="WormBase" id="SRAE_2000436800">
    <property type="protein sequence ID" value="SRP01924"/>
    <property type="gene ID" value="WBGene00264599"/>
</dbReference>
<evidence type="ECO:0000256" key="3">
    <source>
        <dbReference type="ARBA" id="ARBA00022525"/>
    </source>
</evidence>
<keyword evidence="4" id="KW-0732">Signal</keyword>
<evidence type="ECO:0000313" key="6">
    <source>
        <dbReference type="Proteomes" id="UP000035682"/>
    </source>
</evidence>
<comment type="similarity">
    <text evidence="2">Belongs to the nematode transthyretin-like family.</text>
</comment>
<dbReference type="Proteomes" id="UP000035682">
    <property type="component" value="Unplaced"/>
</dbReference>
<keyword evidence="3" id="KW-0964">Secreted</keyword>
<organism evidence="5">
    <name type="scientific">Strongyloides ratti</name>
    <name type="common">Parasitic roundworm</name>
    <dbReference type="NCBI Taxonomy" id="34506"/>
    <lineage>
        <taxon>Eukaryota</taxon>
        <taxon>Metazoa</taxon>
        <taxon>Ecdysozoa</taxon>
        <taxon>Nematoda</taxon>
        <taxon>Chromadorea</taxon>
        <taxon>Rhabditida</taxon>
        <taxon>Tylenchina</taxon>
        <taxon>Panagrolaimomorpha</taxon>
        <taxon>Strongyloidoidea</taxon>
        <taxon>Strongyloididae</taxon>
        <taxon>Strongyloides</taxon>
    </lineage>
</organism>
<evidence type="ECO:0000256" key="1">
    <source>
        <dbReference type="ARBA" id="ARBA00004613"/>
    </source>
</evidence>
<name>A0A090LQA2_STRRB</name>
<dbReference type="CTD" id="36382092"/>
<reference evidence="5 6" key="1">
    <citation type="submission" date="2014-09" db="EMBL/GenBank/DDBJ databases">
        <authorList>
            <person name="Martin A.A."/>
        </authorList>
    </citation>
    <scope>NUCLEOTIDE SEQUENCE</scope>
    <source>
        <strain evidence="6">ED321</strain>
        <strain evidence="5">ED321 Heterogonic</strain>
    </source>
</reference>
<evidence type="ECO:0000256" key="4">
    <source>
        <dbReference type="ARBA" id="ARBA00022729"/>
    </source>
</evidence>